<organism evidence="1 2">
    <name type="scientific">Syphacia muris</name>
    <dbReference type="NCBI Taxonomy" id="451379"/>
    <lineage>
        <taxon>Eukaryota</taxon>
        <taxon>Metazoa</taxon>
        <taxon>Ecdysozoa</taxon>
        <taxon>Nematoda</taxon>
        <taxon>Chromadorea</taxon>
        <taxon>Rhabditida</taxon>
        <taxon>Spirurina</taxon>
        <taxon>Oxyuridomorpha</taxon>
        <taxon>Oxyuroidea</taxon>
        <taxon>Oxyuridae</taxon>
        <taxon>Syphacia</taxon>
    </lineage>
</organism>
<evidence type="ECO:0000313" key="1">
    <source>
        <dbReference type="Proteomes" id="UP000046393"/>
    </source>
</evidence>
<dbReference type="WBParaSite" id="SMUV_0000177801-mRNA-1">
    <property type="protein sequence ID" value="SMUV_0000177801-mRNA-1"/>
    <property type="gene ID" value="SMUV_0000177801"/>
</dbReference>
<evidence type="ECO:0000313" key="2">
    <source>
        <dbReference type="WBParaSite" id="SMUV_0000177801-mRNA-1"/>
    </source>
</evidence>
<sequence length="78" mass="8915">MSEFELPRCQFCLQLATAAESAGKIDFPKNGSSENRNEQKIRKINKSEIRKLNGAYCLHTVQERAFPRLACDVKRAEE</sequence>
<name>A0A0N5ACA2_9BILA</name>
<dbReference type="Proteomes" id="UP000046393">
    <property type="component" value="Unplaced"/>
</dbReference>
<proteinExistence type="predicted"/>
<dbReference type="AlphaFoldDB" id="A0A0N5ACA2"/>
<protein>
    <submittedName>
        <fullName evidence="2">Conserved domain protein</fullName>
    </submittedName>
</protein>
<accession>A0A0N5ACA2</accession>
<keyword evidence="1" id="KW-1185">Reference proteome</keyword>
<reference evidence="2" key="1">
    <citation type="submission" date="2017-02" db="UniProtKB">
        <authorList>
            <consortium name="WormBaseParasite"/>
        </authorList>
    </citation>
    <scope>IDENTIFICATION</scope>
</reference>